<protein>
    <submittedName>
        <fullName evidence="5">DUF155-domain-containing protein</fullName>
    </submittedName>
</protein>
<feature type="compositionally biased region" description="Basic and acidic residues" evidence="2">
    <location>
        <begin position="98"/>
        <end position="117"/>
    </location>
</feature>
<sequence>MSSSATTPPKPSQRPSPSSRSKPGQARRPSLSLSLLHPIPENALPLPRPNPRHAGMQRTVSGSIPKIPGRTSKTSQKMVELPEDVQTAPVPSTSPPPAEHESRSEGERMSKEQRERAGFKRITAYATAESYRSKSLIAFLKREHGVTPRVFDEAIYAIYHLPLLPGYGPNVNLRSAPAPSSPSRASFSSLNREGEDYDGMYFASESTPLPFPSSGGYISTSPTTPGVFHPTAPEQLLSPTEPRSPTSPVLPRQPAPRDAKRHRTAGRMNMTETEKDPNIAEAVFFDYGVAVFFGFEEHQERKVLEDIEEAGICVRKLKEEDWEIEECHFMYDPMVASPRIYNDFFTFRSHSHLLKLSLAHAIAQSTKLSLFEASTSETLSSSLPIPRLLASTGNLALSRKQALRMTGRLFKVRGDVMLRSNVLDTPELFWSEASLKELYDAIRDYFEISSRVQVLNDRLSVASDLLDIIHEHLNNDAMHRITWIIIWLIVVACVVELGEVLARLVVAATHRGVPTQVIVPEAAADVLLRLMQSD</sequence>
<evidence type="ECO:0000313" key="5">
    <source>
        <dbReference type="EMBL" id="KZT62473.1"/>
    </source>
</evidence>
<comment type="similarity">
    <text evidence="1">Belongs to the RMD1/sif2 family.</text>
</comment>
<dbReference type="PANTHER" id="PTHR16255:SF4">
    <property type="entry name" value="SPORULATION PROTEIN RMD8"/>
    <property type="match status" value="1"/>
</dbReference>
<keyword evidence="6" id="KW-1185">Reference proteome</keyword>
<keyword evidence="3" id="KW-1133">Transmembrane helix</keyword>
<dbReference type="PANTHER" id="PTHR16255">
    <property type="entry name" value="REQUIRED FOR MEIOTIC NUCLEAR DIVISION PROTEIN 1 HOMOLOG"/>
    <property type="match status" value="1"/>
</dbReference>
<feature type="region of interest" description="Disordered" evidence="2">
    <location>
        <begin position="1"/>
        <end position="117"/>
    </location>
</feature>
<dbReference type="FunCoup" id="A0A165JZK7">
    <property type="interactions" value="35"/>
</dbReference>
<dbReference type="GO" id="GO:0005739">
    <property type="term" value="C:mitochondrion"/>
    <property type="evidence" value="ECO:0007669"/>
    <property type="project" value="UniProtKB-ARBA"/>
</dbReference>
<dbReference type="AlphaFoldDB" id="A0A165JZK7"/>
<feature type="transmembrane region" description="Helical" evidence="3">
    <location>
        <begin position="481"/>
        <end position="502"/>
    </location>
</feature>
<evidence type="ECO:0000259" key="4">
    <source>
        <dbReference type="Pfam" id="PF02582"/>
    </source>
</evidence>
<feature type="domain" description="DUF155" evidence="4">
    <location>
        <begin position="283"/>
        <end position="456"/>
    </location>
</feature>
<dbReference type="EMBL" id="KV423916">
    <property type="protein sequence ID" value="KZT62473.1"/>
    <property type="molecule type" value="Genomic_DNA"/>
</dbReference>
<evidence type="ECO:0000256" key="2">
    <source>
        <dbReference type="SAM" id="MobiDB-lite"/>
    </source>
</evidence>
<name>A0A165JZK7_9BASI</name>
<dbReference type="OrthoDB" id="18302at2759"/>
<dbReference type="InParanoid" id="A0A165JZK7"/>
<proteinExistence type="inferred from homology"/>
<keyword evidence="3" id="KW-0472">Membrane</keyword>
<evidence type="ECO:0000313" key="6">
    <source>
        <dbReference type="Proteomes" id="UP000076842"/>
    </source>
</evidence>
<evidence type="ECO:0000256" key="3">
    <source>
        <dbReference type="SAM" id="Phobius"/>
    </source>
</evidence>
<dbReference type="InterPro" id="IPR003734">
    <property type="entry name" value="DUF155"/>
</dbReference>
<dbReference type="Pfam" id="PF02582">
    <property type="entry name" value="DUF155"/>
    <property type="match status" value="1"/>
</dbReference>
<feature type="region of interest" description="Disordered" evidence="2">
    <location>
        <begin position="223"/>
        <end position="263"/>
    </location>
</feature>
<dbReference type="Proteomes" id="UP000076842">
    <property type="component" value="Unassembled WGS sequence"/>
</dbReference>
<evidence type="ECO:0000256" key="1">
    <source>
        <dbReference type="ARBA" id="ARBA00008306"/>
    </source>
</evidence>
<reference evidence="5 6" key="1">
    <citation type="journal article" date="2016" name="Mol. Biol. Evol.">
        <title>Comparative Genomics of Early-Diverging Mushroom-Forming Fungi Provides Insights into the Origins of Lignocellulose Decay Capabilities.</title>
        <authorList>
            <person name="Nagy L.G."/>
            <person name="Riley R."/>
            <person name="Tritt A."/>
            <person name="Adam C."/>
            <person name="Daum C."/>
            <person name="Floudas D."/>
            <person name="Sun H."/>
            <person name="Yadav J.S."/>
            <person name="Pangilinan J."/>
            <person name="Larsson K.H."/>
            <person name="Matsuura K."/>
            <person name="Barry K."/>
            <person name="Labutti K."/>
            <person name="Kuo R."/>
            <person name="Ohm R.A."/>
            <person name="Bhattacharya S.S."/>
            <person name="Shirouzu T."/>
            <person name="Yoshinaga Y."/>
            <person name="Martin F.M."/>
            <person name="Grigoriev I.V."/>
            <person name="Hibbett D.S."/>
        </authorList>
    </citation>
    <scope>NUCLEOTIDE SEQUENCE [LARGE SCALE GENOMIC DNA]</scope>
    <source>
        <strain evidence="5 6">HHB12733</strain>
    </source>
</reference>
<accession>A0A165JZK7</accession>
<keyword evidence="3" id="KW-0812">Transmembrane</keyword>
<gene>
    <name evidence="5" type="ORF">CALCODRAFT_489835</name>
</gene>
<feature type="compositionally biased region" description="Polar residues" evidence="2">
    <location>
        <begin position="237"/>
        <end position="247"/>
    </location>
</feature>
<organism evidence="5 6">
    <name type="scientific">Calocera cornea HHB12733</name>
    <dbReference type="NCBI Taxonomy" id="1353952"/>
    <lineage>
        <taxon>Eukaryota</taxon>
        <taxon>Fungi</taxon>
        <taxon>Dikarya</taxon>
        <taxon>Basidiomycota</taxon>
        <taxon>Agaricomycotina</taxon>
        <taxon>Dacrymycetes</taxon>
        <taxon>Dacrymycetales</taxon>
        <taxon>Dacrymycetaceae</taxon>
        <taxon>Calocera</taxon>
    </lineage>
</organism>
<dbReference type="InterPro" id="IPR051624">
    <property type="entry name" value="RMD1/Sad1-interacting"/>
</dbReference>